<dbReference type="EMBL" id="CP094669">
    <property type="protein sequence ID" value="UOG75733.1"/>
    <property type="molecule type" value="Genomic_DNA"/>
</dbReference>
<protein>
    <recommendedName>
        <fullName evidence="3">Outer membrane protein beta-barrel domain-containing protein</fullName>
    </recommendedName>
</protein>
<name>A0ABY4D002_9BACT</name>
<reference evidence="1 2" key="1">
    <citation type="submission" date="2022-03" db="EMBL/GenBank/DDBJ databases">
        <title>Hymenobactersp. isolated from the air.</title>
        <authorList>
            <person name="Won M."/>
            <person name="Kwon S.-W."/>
        </authorList>
    </citation>
    <scope>NUCLEOTIDE SEQUENCE [LARGE SCALE GENOMIC DNA]</scope>
    <source>
        <strain evidence="1 2">KACC 21982</strain>
    </source>
</reference>
<dbReference type="Proteomes" id="UP000831113">
    <property type="component" value="Chromosome"/>
</dbReference>
<proteinExistence type="predicted"/>
<keyword evidence="2" id="KW-1185">Reference proteome</keyword>
<evidence type="ECO:0008006" key="3">
    <source>
        <dbReference type="Google" id="ProtNLM"/>
    </source>
</evidence>
<evidence type="ECO:0000313" key="1">
    <source>
        <dbReference type="EMBL" id="UOG75733.1"/>
    </source>
</evidence>
<accession>A0ABY4D002</accession>
<gene>
    <name evidence="1" type="ORF">MTX78_03850</name>
</gene>
<organism evidence="1 2">
    <name type="scientific">Hymenobacter tibetensis</name>
    <dbReference type="NCBI Taxonomy" id="497967"/>
    <lineage>
        <taxon>Bacteria</taxon>
        <taxon>Pseudomonadati</taxon>
        <taxon>Bacteroidota</taxon>
        <taxon>Cytophagia</taxon>
        <taxon>Cytophagales</taxon>
        <taxon>Hymenobacteraceae</taxon>
        <taxon>Hymenobacter</taxon>
    </lineage>
</organism>
<dbReference type="RefSeq" id="WP_243800069.1">
    <property type="nucleotide sequence ID" value="NZ_CP094669.1"/>
</dbReference>
<evidence type="ECO:0000313" key="2">
    <source>
        <dbReference type="Proteomes" id="UP000831113"/>
    </source>
</evidence>
<sequence length="226" mass="25641">MLPSTSQIREKGEVEVQGTTFLNGRWEAGATYSPVKHLLVRAAGGIKTDDRDTTYFRVRQYEMGIGGYYPLGKRWLLSGLGGYGQTRSSRGYFDVGPFVSIGENVAFKARYHKLYGEASASYRAPWVTMGVAYRLTRVTFTSLTYDSQPLDLRHMTRMEPMVFWRFGREDGALPWLRVQASIGGSNEGRRKYDPNESYERRLIKDGRGFAALSVILLPHLFAQKTE</sequence>